<accession>A0ABR9ZXC1</accession>
<sequence length="1591" mass="180090">MKRKLSIFLISVVLINLIIPLDFLEDKDVNPYNKDTNAFDFVTDTPLSSQGVAFRTVGFKAYFTQNGKNYEAYFLSSNHASEEYPKNNTTWVTNYFHVPMCPDNTIQNEGIPSIYEAFEKTYKTSADRVNIAEFFAKKNVLKLDAVFAKVVNTVPQGSISIGANGELIPQGTIWKTKSEFLSSDVNWSLDTREAVEEYYGIPLGFPAQPVGIPEPIINGTVDGIRAIRSEHIFNEGQNIALDAIDSTFPNKSLPLIYKWKYRKVGTSTWTTVIKSSSGTPFKNSLEVGTYEVELSTAAVCFRAWWNTSVEVPSKAPATTRITIVKTLEPLTEATLTSPPEIKLEDNQKLVSVPVTLNNKISNLEQSDILSVELQISTYEKDQKRSQFFYPSLNQTMTHNFSIPYIDDSKTQLFEGKAIVTLKGGGIIESPLAISFTYLYKTNNNLPPVAIIRAPSETMTGNVYISGENSYDLDGHIVSYDFSIPKIGFYQEDTRSFCMPNLKWTGLYQVILGVTDDDGARSETGAFIKVIPTPPNVEISSKDFYKENRKITLKATNLTEFVSPVRENYHWTIVPMDVTNPQSNVKMVSSYGSQIDVLMKVKGKYLVTCTGTNSYGVSDTETKIINVQADEAPVMLLSSEEPHHRDGTRMAKIMVYDHSDSMDGDFIKRRVWSYRFDSDNDGLFTDESSVALKTTEDYTDNQVEFNVGSVGKYEISLAVTETFGQETIPQFITQADYRTGAIKQVITVDNYKPSVSFMGVKEKKIDLKIITDYEGTELLNLEGKLNALVNEGYDQFLNIQYEVISDKKYVGRYLLDGYEGFWLVPDEDTPKYAVAWWPEGLIEYSDNSYTVSYTTRGAWPSDQTYVTESTFPARIRKAAYYGDAALYLLENGDLYFLGTNSYGNGGNHSINCYATSPELVATDVADIQFSRADLGSYKFDDYWSDWPTECVFILKENGDLYVTGRNMSYYTAGQYLSSNNNYLTVPVEDSLVQDGYGGNLMAGGYKDITKVKGISNIDYMYVNERTVVVRTKSGEWYGYGAKLSGFGYPTMLDADVWKIQKPRNDYDFDAINYNWTPLFVRLNNLIELDRDIGGIEKVDFGKAYGKNGKVYHFNLQQFTIFGMYSLTDENKHLDHSTNGVWHGAYFPLQETSPSVFTYSDSGTTWDKDNDKKVNYFNLWKYEPNFVPVYTSDPEEMAKAIAFGVPKTAKWGESNLEYPFPRGAVREGEIYTATALNGPIVDFNEIQAYKAKYRGTWYDYNINSDEDDTYYYHFFSGDLIAVAPIPTRREYVAGWKTYGVDASKIKNTTYRAGSHKYMLYFGENDSFKKVSKDLEAIIKTHNINVKVSAKPEYIDDASINKSTETNLRGILNALPTGKQYPAHSEETIFNAILDENKIQIAPDGGTYVILGEDTISYEKFYRDYENDPKLSENSKVIHEKDYYKNSMGLSAYHNQTLSVPLTTFDKVGKYEIEYRATDKPSTNYRFAQYNRTSDPATLKVYVHRRPIADFDIEYNYRTSSIGINMKNQSYDPDHQGEWGNGIVKSTWTYRKKDDINWTSGTPSTLNYKDAIEIALTVTDLEGATSSKVKSYTM</sequence>
<dbReference type="InterPro" id="IPR013783">
    <property type="entry name" value="Ig-like_fold"/>
</dbReference>
<gene>
    <name evidence="1" type="ORF">ISU02_18540</name>
</gene>
<evidence type="ECO:0000313" key="2">
    <source>
        <dbReference type="Proteomes" id="UP000614200"/>
    </source>
</evidence>
<evidence type="ECO:0000313" key="1">
    <source>
        <dbReference type="EMBL" id="MBF4695102.1"/>
    </source>
</evidence>
<dbReference type="SUPFAM" id="SSF50985">
    <property type="entry name" value="RCC1/BLIP-II"/>
    <property type="match status" value="1"/>
</dbReference>
<name>A0ABR9ZXC1_9FIRM</name>
<dbReference type="EMBL" id="JADKNH010000013">
    <property type="protein sequence ID" value="MBF4695102.1"/>
    <property type="molecule type" value="Genomic_DNA"/>
</dbReference>
<keyword evidence="2" id="KW-1185">Reference proteome</keyword>
<dbReference type="Proteomes" id="UP000614200">
    <property type="component" value="Unassembled WGS sequence"/>
</dbReference>
<organism evidence="1 2">
    <name type="scientific">Fusibacter ferrireducens</name>
    <dbReference type="NCBI Taxonomy" id="2785058"/>
    <lineage>
        <taxon>Bacteria</taxon>
        <taxon>Bacillati</taxon>
        <taxon>Bacillota</taxon>
        <taxon>Clostridia</taxon>
        <taxon>Eubacteriales</taxon>
        <taxon>Eubacteriales Family XII. Incertae Sedis</taxon>
        <taxon>Fusibacter</taxon>
    </lineage>
</organism>
<dbReference type="InterPro" id="IPR009091">
    <property type="entry name" value="RCC1/BLIP-II"/>
</dbReference>
<feature type="non-terminal residue" evidence="1">
    <location>
        <position position="1591"/>
    </location>
</feature>
<comment type="caution">
    <text evidence="1">The sequence shown here is derived from an EMBL/GenBank/DDBJ whole genome shotgun (WGS) entry which is preliminary data.</text>
</comment>
<evidence type="ECO:0008006" key="3">
    <source>
        <dbReference type="Google" id="ProtNLM"/>
    </source>
</evidence>
<protein>
    <recommendedName>
        <fullName evidence="3">PKD domain-containing protein</fullName>
    </recommendedName>
</protein>
<dbReference type="Gene3D" id="2.60.40.10">
    <property type="entry name" value="Immunoglobulins"/>
    <property type="match status" value="1"/>
</dbReference>
<dbReference type="Gene3D" id="2.130.10.30">
    <property type="entry name" value="Regulator of chromosome condensation 1/beta-lactamase-inhibitor protein II"/>
    <property type="match status" value="1"/>
</dbReference>
<proteinExistence type="predicted"/>
<reference evidence="1 2" key="1">
    <citation type="submission" date="2020-11" db="EMBL/GenBank/DDBJ databases">
        <title>Fusibacter basophilias sp. nov.</title>
        <authorList>
            <person name="Qiu D."/>
        </authorList>
    </citation>
    <scope>NUCLEOTIDE SEQUENCE [LARGE SCALE GENOMIC DNA]</scope>
    <source>
        <strain evidence="1 2">Q10-2</strain>
    </source>
</reference>